<dbReference type="EMBL" id="CM037015">
    <property type="protein sequence ID" value="KAH7682357.1"/>
    <property type="molecule type" value="Genomic_DNA"/>
</dbReference>
<comment type="caution">
    <text evidence="1">The sequence shown here is derived from an EMBL/GenBank/DDBJ whole genome shotgun (WGS) entry which is preliminary data.</text>
</comment>
<dbReference type="Proteomes" id="UP000827976">
    <property type="component" value="Chromosome 5"/>
</dbReference>
<accession>A0ACB7W4C6</accession>
<protein>
    <submittedName>
        <fullName evidence="1">Zinc finger LIM-type protein</fullName>
    </submittedName>
</protein>
<gene>
    <name evidence="1" type="ORF">IHE45_05G115800</name>
</gene>
<evidence type="ECO:0000313" key="1">
    <source>
        <dbReference type="EMBL" id="KAH7682357.1"/>
    </source>
</evidence>
<reference evidence="2" key="1">
    <citation type="journal article" date="2022" name="Nat. Commun.">
        <title>Chromosome evolution and the genetic basis of agronomically important traits in greater yam.</title>
        <authorList>
            <person name="Bredeson J.V."/>
            <person name="Lyons J.B."/>
            <person name="Oniyinde I.O."/>
            <person name="Okereke N.R."/>
            <person name="Kolade O."/>
            <person name="Nnabue I."/>
            <person name="Nwadili C.O."/>
            <person name="Hribova E."/>
            <person name="Parker M."/>
            <person name="Nwogha J."/>
            <person name="Shu S."/>
            <person name="Carlson J."/>
            <person name="Kariba R."/>
            <person name="Muthemba S."/>
            <person name="Knop K."/>
            <person name="Barton G.J."/>
            <person name="Sherwood A.V."/>
            <person name="Lopez-Montes A."/>
            <person name="Asiedu R."/>
            <person name="Jamnadass R."/>
            <person name="Muchugi A."/>
            <person name="Goodstein D."/>
            <person name="Egesi C.N."/>
            <person name="Featherston J."/>
            <person name="Asfaw A."/>
            <person name="Simpson G.G."/>
            <person name="Dolezel J."/>
            <person name="Hendre P.S."/>
            <person name="Van Deynze A."/>
            <person name="Kumar P.L."/>
            <person name="Obidiegwu J.E."/>
            <person name="Bhattacharjee R."/>
            <person name="Rokhsar D.S."/>
        </authorList>
    </citation>
    <scope>NUCLEOTIDE SEQUENCE [LARGE SCALE GENOMIC DNA]</scope>
    <source>
        <strain evidence="2">cv. TDa95/00328</strain>
    </source>
</reference>
<sequence>MAEVGGGGGAKVRVVKCPKCEKLLPELANFTVYKCGGCNATLQAKKPAAVMGAPLGQPDGEKAKMPENSKSSSNKMVASEVISDTDFEVNSSGCLMENGSNEVAESNTKGSQTRKVLNEPQSPDRRIGNKVVLDGVDSKVGRYRHPSKALVRDISPNAAEMPKTNAGDDLRFNEQNEFPNVQQEVPRAPQAWKGEERGSLPSYRGALRVSAEGIGLGPYPDEGPSNYHMKQNAGGLNRVQNLDQDRAELLQKLDELRDRLRRSCEVTDTNRDRTPTHKRAVSSNPYGNHGQNAWFSDGSSSLNRASSRHDPFLNEHIVDMANVYPATQSSFPGYREPFGSQSLGMPAFHRNVQHPQGSYNGYPFGQLDRDPVFSYNYDGMYHQPACSCQHCNRHWPAPAQAPPTIFGSRRAPYLVHNNGFYPVEDHLHFGQRSYNHRVASASLNSHGSLRNKRPIFNKDGRSCRPVAGAAPFVVCCNCSKVLELPSRLLLAKKKKFKLQCGSCSQVISVELDGKKLTTSVVIEDNGPTGGMKENLPCCDNLNQYPGMLYSGDYDSPGYEVGSSDDKLVLPSSFPNSSPEMLEKECGFNLSESEKMQGLSSSSSTTEDVESSDSLICQQDMPSSTELPVEVELPAHVPGLPLRDHFAHPLSSHVMNGPGKGSRSRRSDQEKTVPVHGNFKQNSVKDVPVAAEMDLSVDDGPNPGISHDTWEVGRYENQPKAGKGSDSFLAGLIKKSFKKDFRFNQSEENSKSKVSVNGHPISDRLVKKAEKQAGPIQTGDYWYDYRAGFWGVIGHQCLGIIPPFIEEFNYPMSRSCSSGNTGVIVNGRELHQKDLDLLVGRGLPPTEGGSYIVEISGKVWDEATGEELDSLGKLAPTVERVKHGFGMRVPRATT</sequence>
<proteinExistence type="predicted"/>
<name>A0ACB7W4C6_DIOAL</name>
<evidence type="ECO:0000313" key="2">
    <source>
        <dbReference type="Proteomes" id="UP000827976"/>
    </source>
</evidence>
<keyword evidence="2" id="KW-1185">Reference proteome</keyword>
<organism evidence="1 2">
    <name type="scientific">Dioscorea alata</name>
    <name type="common">Purple yam</name>
    <dbReference type="NCBI Taxonomy" id="55571"/>
    <lineage>
        <taxon>Eukaryota</taxon>
        <taxon>Viridiplantae</taxon>
        <taxon>Streptophyta</taxon>
        <taxon>Embryophyta</taxon>
        <taxon>Tracheophyta</taxon>
        <taxon>Spermatophyta</taxon>
        <taxon>Magnoliopsida</taxon>
        <taxon>Liliopsida</taxon>
        <taxon>Dioscoreales</taxon>
        <taxon>Dioscoreaceae</taxon>
        <taxon>Dioscorea</taxon>
    </lineage>
</organism>